<dbReference type="Gene3D" id="1.10.10.60">
    <property type="entry name" value="Homeodomain-like"/>
    <property type="match status" value="1"/>
</dbReference>
<dbReference type="EMBL" id="FMSH01000290">
    <property type="protein sequence ID" value="SCU77085.1"/>
    <property type="molecule type" value="Genomic_DNA"/>
</dbReference>
<dbReference type="SUPFAM" id="SSF46689">
    <property type="entry name" value="Homeodomain-like"/>
    <property type="match status" value="1"/>
</dbReference>
<reference evidence="1" key="1">
    <citation type="submission" date="2016-09" db="EMBL/GenBank/DDBJ databases">
        <authorList>
            <person name="Capua I."/>
            <person name="De Benedictis P."/>
            <person name="Joannis T."/>
            <person name="Lombin L.H."/>
            <person name="Cattoli G."/>
        </authorList>
    </citation>
    <scope>NUCLEOTIDE SEQUENCE</scope>
    <source>
        <strain evidence="1">B9</strain>
    </source>
</reference>
<dbReference type="GO" id="GO:0004803">
    <property type="term" value="F:transposase activity"/>
    <property type="evidence" value="ECO:0007669"/>
    <property type="project" value="InterPro"/>
</dbReference>
<sequence>MQRVKDGAAAARELGISTQTLRNWVKAAEARKLNGAGAKVVMPEQMETAQEVQ</sequence>
<gene>
    <name evidence="1" type="ORF">CNECB9_360010</name>
</gene>
<evidence type="ECO:0000313" key="1">
    <source>
        <dbReference type="EMBL" id="SCU77085.1"/>
    </source>
</evidence>
<protein>
    <submittedName>
        <fullName evidence="1">Transposase</fullName>
    </submittedName>
</protein>
<accession>A0A1K0IVL5</accession>
<dbReference type="InterPro" id="IPR009057">
    <property type="entry name" value="Homeodomain-like_sf"/>
</dbReference>
<name>A0A1K0IVL5_CUPNE</name>
<dbReference type="InterPro" id="IPR002514">
    <property type="entry name" value="Transposase_8"/>
</dbReference>
<organism evidence="1">
    <name type="scientific">Cupriavidus necator</name>
    <name type="common">Alcaligenes eutrophus</name>
    <name type="synonym">Ralstonia eutropha</name>
    <dbReference type="NCBI Taxonomy" id="106590"/>
    <lineage>
        <taxon>Bacteria</taxon>
        <taxon>Pseudomonadati</taxon>
        <taxon>Pseudomonadota</taxon>
        <taxon>Betaproteobacteria</taxon>
        <taxon>Burkholderiales</taxon>
        <taxon>Burkholderiaceae</taxon>
        <taxon>Cupriavidus</taxon>
    </lineage>
</organism>
<dbReference type="GO" id="GO:0003677">
    <property type="term" value="F:DNA binding"/>
    <property type="evidence" value="ECO:0007669"/>
    <property type="project" value="InterPro"/>
</dbReference>
<dbReference type="Pfam" id="PF01527">
    <property type="entry name" value="HTH_Tnp_1"/>
    <property type="match status" value="1"/>
</dbReference>
<dbReference type="AlphaFoldDB" id="A0A1K0IVL5"/>
<proteinExistence type="predicted"/>
<dbReference type="GO" id="GO:0006313">
    <property type="term" value="P:DNA transposition"/>
    <property type="evidence" value="ECO:0007669"/>
    <property type="project" value="InterPro"/>
</dbReference>